<keyword evidence="2" id="KW-0677">Repeat</keyword>
<dbReference type="Pfam" id="PF00400">
    <property type="entry name" value="WD40"/>
    <property type="match status" value="1"/>
</dbReference>
<dbReference type="PANTHER" id="PTHR22805">
    <property type="entry name" value="WDR41-RELATED"/>
    <property type="match status" value="1"/>
</dbReference>
<accession>A0ABQ9E3L9</accession>
<reference evidence="4 5" key="1">
    <citation type="submission" date="2022-12" db="EMBL/GenBank/DDBJ databases">
        <title>Chromosome-level genome of Tegillarca granosa.</title>
        <authorList>
            <person name="Kim J."/>
        </authorList>
    </citation>
    <scope>NUCLEOTIDE SEQUENCE [LARGE SCALE GENOMIC DNA]</scope>
    <source>
        <strain evidence="4">Teg-2019</strain>
        <tissue evidence="4">Adductor muscle</tissue>
    </source>
</reference>
<evidence type="ECO:0000256" key="3">
    <source>
        <dbReference type="PROSITE-ProRule" id="PRU00221"/>
    </source>
</evidence>
<dbReference type="PROSITE" id="PS50294">
    <property type="entry name" value="WD_REPEATS_REGION"/>
    <property type="match status" value="1"/>
</dbReference>
<dbReference type="InterPro" id="IPR001680">
    <property type="entry name" value="WD40_rpt"/>
</dbReference>
<dbReference type="Proteomes" id="UP001217089">
    <property type="component" value="Unassembled WGS sequence"/>
</dbReference>
<protein>
    <recommendedName>
        <fullName evidence="6">WD repeat-containing protein 41</fullName>
    </recommendedName>
</protein>
<dbReference type="PROSITE" id="PS00678">
    <property type="entry name" value="WD_REPEATS_1"/>
    <property type="match status" value="1"/>
</dbReference>
<dbReference type="Gene3D" id="2.130.10.10">
    <property type="entry name" value="YVTN repeat-like/Quinoprotein amine dehydrogenase"/>
    <property type="match status" value="2"/>
</dbReference>
<dbReference type="PANTHER" id="PTHR22805:SF2">
    <property type="entry name" value="WD REPEAT-CONTAINING PROTEIN 41"/>
    <property type="match status" value="1"/>
</dbReference>
<dbReference type="PROSITE" id="PS50082">
    <property type="entry name" value="WD_REPEATS_2"/>
    <property type="match status" value="1"/>
</dbReference>
<name>A0ABQ9E3L9_TEGGR</name>
<sequence length="405" mass="45513">MLKRKPVYAQKVKVFALSLCQIISSMSMWQRLWKSGNNSSDANKSDEEKVDVDVLEDEQPYNPFTELLPLHIHTDIVRLLVLVDDRRCVSVGDDCLAVLWDIQLCCKLYVLSGHTRPITCVLLLDTKDNSNDWLLTGSSDKQIRVWDLDQGKCVQIIEEHNTSVRCLMSLQDHDIFISGGEGLHLWSGDGKLLSSYDRSSEEADISLMLFTKNERLVTASSKELRVYSVINETEKNETKEFQGKITLTKKLPPHREAIRELVMVSGYSKINVGDNPTCHFVRSPRTFLATCSEDGSIRLWGHVPTGNLTLGERADMAHSIIERFMGVSTEEKMMYPGYSYVFEPNLLGECLAHSGAVENIIECGGDTMLSCGVDGLVIAWKNAELQTLKRNQLVQEKVLNPSGIV</sequence>
<keyword evidence="1 3" id="KW-0853">WD repeat</keyword>
<evidence type="ECO:0008006" key="6">
    <source>
        <dbReference type="Google" id="ProtNLM"/>
    </source>
</evidence>
<dbReference type="SUPFAM" id="SSF50978">
    <property type="entry name" value="WD40 repeat-like"/>
    <property type="match status" value="1"/>
</dbReference>
<comment type="caution">
    <text evidence="4">The sequence shown here is derived from an EMBL/GenBank/DDBJ whole genome shotgun (WGS) entry which is preliminary data.</text>
</comment>
<dbReference type="EMBL" id="JARBDR010000920">
    <property type="protein sequence ID" value="KAJ8299872.1"/>
    <property type="molecule type" value="Genomic_DNA"/>
</dbReference>
<dbReference type="SMART" id="SM00320">
    <property type="entry name" value="WD40"/>
    <property type="match status" value="6"/>
</dbReference>
<evidence type="ECO:0000256" key="1">
    <source>
        <dbReference type="ARBA" id="ARBA00022574"/>
    </source>
</evidence>
<dbReference type="InterPro" id="IPR015943">
    <property type="entry name" value="WD40/YVTN_repeat-like_dom_sf"/>
</dbReference>
<proteinExistence type="predicted"/>
<feature type="repeat" description="WD" evidence="3">
    <location>
        <begin position="111"/>
        <end position="156"/>
    </location>
</feature>
<organism evidence="4 5">
    <name type="scientific">Tegillarca granosa</name>
    <name type="common">Malaysian cockle</name>
    <name type="synonym">Anadara granosa</name>
    <dbReference type="NCBI Taxonomy" id="220873"/>
    <lineage>
        <taxon>Eukaryota</taxon>
        <taxon>Metazoa</taxon>
        <taxon>Spiralia</taxon>
        <taxon>Lophotrochozoa</taxon>
        <taxon>Mollusca</taxon>
        <taxon>Bivalvia</taxon>
        <taxon>Autobranchia</taxon>
        <taxon>Pteriomorphia</taxon>
        <taxon>Arcoida</taxon>
        <taxon>Arcoidea</taxon>
        <taxon>Arcidae</taxon>
        <taxon>Tegillarca</taxon>
    </lineage>
</organism>
<dbReference type="InterPro" id="IPR036322">
    <property type="entry name" value="WD40_repeat_dom_sf"/>
</dbReference>
<keyword evidence="5" id="KW-1185">Reference proteome</keyword>
<gene>
    <name evidence="4" type="ORF">KUTeg_022619</name>
</gene>
<dbReference type="InterPro" id="IPR019775">
    <property type="entry name" value="WD40_repeat_CS"/>
</dbReference>
<evidence type="ECO:0000313" key="5">
    <source>
        <dbReference type="Proteomes" id="UP001217089"/>
    </source>
</evidence>
<dbReference type="Pfam" id="PF25178">
    <property type="entry name" value="Beta-prop_WDR41"/>
    <property type="match status" value="1"/>
</dbReference>
<evidence type="ECO:0000313" key="4">
    <source>
        <dbReference type="EMBL" id="KAJ8299872.1"/>
    </source>
</evidence>
<dbReference type="InterPro" id="IPR040102">
    <property type="entry name" value="WDR41"/>
</dbReference>
<evidence type="ECO:0000256" key="2">
    <source>
        <dbReference type="ARBA" id="ARBA00022737"/>
    </source>
</evidence>